<feature type="transmembrane region" description="Helical" evidence="2">
    <location>
        <begin position="529"/>
        <end position="548"/>
    </location>
</feature>
<gene>
    <name evidence="3" type="ORF">B0T18DRAFT_414067</name>
</gene>
<reference evidence="3" key="1">
    <citation type="submission" date="2023-06" db="EMBL/GenBank/DDBJ databases">
        <title>Genome-scale phylogeny and comparative genomics of the fungal order Sordariales.</title>
        <authorList>
            <consortium name="Lawrence Berkeley National Laboratory"/>
            <person name="Hensen N."/>
            <person name="Bonometti L."/>
            <person name="Westerberg I."/>
            <person name="Brannstrom I.O."/>
            <person name="Guillou S."/>
            <person name="Cros-Aarteil S."/>
            <person name="Calhoun S."/>
            <person name="Haridas S."/>
            <person name="Kuo A."/>
            <person name="Mondo S."/>
            <person name="Pangilinan J."/>
            <person name="Riley R."/>
            <person name="LaButti K."/>
            <person name="Andreopoulos B."/>
            <person name="Lipzen A."/>
            <person name="Chen C."/>
            <person name="Yanf M."/>
            <person name="Daum C."/>
            <person name="Ng V."/>
            <person name="Clum A."/>
            <person name="Steindorff A."/>
            <person name="Ohm R."/>
            <person name="Martin F."/>
            <person name="Silar P."/>
            <person name="Natvig D."/>
            <person name="Lalanne C."/>
            <person name="Gautier V."/>
            <person name="Ament-velasquez S.L."/>
            <person name="Kruys A."/>
            <person name="Hutchinson M.I."/>
            <person name="Powell A.J."/>
            <person name="Barry K."/>
            <person name="Miller A.N."/>
            <person name="Grigoriev I.V."/>
            <person name="Debuchy R."/>
            <person name="Gladieux P."/>
            <person name="Thoren M.H."/>
            <person name="Johannesson H."/>
        </authorList>
    </citation>
    <scope>NUCLEOTIDE SEQUENCE</scope>
    <source>
        <strain evidence="3">SMH3187-1</strain>
    </source>
</reference>
<name>A0AA40EP53_9PEZI</name>
<evidence type="ECO:0000256" key="1">
    <source>
        <dbReference type="SAM" id="MobiDB-lite"/>
    </source>
</evidence>
<comment type="caution">
    <text evidence="3">The sequence shown here is derived from an EMBL/GenBank/DDBJ whole genome shotgun (WGS) entry which is preliminary data.</text>
</comment>
<dbReference type="EMBL" id="JAUKUD010000005">
    <property type="protein sequence ID" value="KAK0742928.1"/>
    <property type="molecule type" value="Genomic_DNA"/>
</dbReference>
<organism evidence="3 4">
    <name type="scientific">Schizothecium vesticola</name>
    <dbReference type="NCBI Taxonomy" id="314040"/>
    <lineage>
        <taxon>Eukaryota</taxon>
        <taxon>Fungi</taxon>
        <taxon>Dikarya</taxon>
        <taxon>Ascomycota</taxon>
        <taxon>Pezizomycotina</taxon>
        <taxon>Sordariomycetes</taxon>
        <taxon>Sordariomycetidae</taxon>
        <taxon>Sordariales</taxon>
        <taxon>Schizotheciaceae</taxon>
        <taxon>Schizothecium</taxon>
    </lineage>
</organism>
<protein>
    <submittedName>
        <fullName evidence="3">Uncharacterized protein</fullName>
    </submittedName>
</protein>
<evidence type="ECO:0000313" key="4">
    <source>
        <dbReference type="Proteomes" id="UP001172155"/>
    </source>
</evidence>
<evidence type="ECO:0000256" key="2">
    <source>
        <dbReference type="SAM" id="Phobius"/>
    </source>
</evidence>
<feature type="transmembrane region" description="Helical" evidence="2">
    <location>
        <begin position="70"/>
        <end position="91"/>
    </location>
</feature>
<keyword evidence="2" id="KW-0812">Transmembrane</keyword>
<sequence length="630" mass="66111">MPSALAHSRKMANRIRGVESITLNGITTVLLAVLLGLAIFVNRGKPILVPLPNAAQRNPGWSTVDGVDPATWNVAVVVIGTAVGIMASIAVTSYDAFLSRIELASVRGIPAIFLRPLTTKRALDQFITAKGRLSLSPERTALVLMLLATTLTSATTVALFSAQTVFEDVTNSSPSFPLSLLNSSYVRQRADGAVFPIGVPSMQTNTLGPTLSSFMYRSAFINGQIAKLGYRVQIPNPSDAVVPEDDPLGATSYNTLWTSGVGINAKSYLSYQGASDHFVAPANYTFVSLHGTVFGTIVNVTCTNQTANYALTQIIRTGTDVWLTTAARIGQDRFDRNITVISNTVGGGGVFEGTLAAASNITLPTGGNSNSARNMAEPVHVFLVAGFSNMEGTVFECRYSGREILVDVSIDGPDQPLVVDTASIDDGPPIGPSVKRLLAYSLDSIIGGANGGGGVLAKGFRDSKYNLDAENLTDFGDVLGTVLSQSAQAVMSSMRQMVETVAVYDPPVIEGAQVTVRISVLRLGGGPYLYGWLAVYVLLLVGSIGGLMRGWVGGRAVGFEAQDAAILLAKAAGNDGLTPAAKVQFVEGMGLVWEGKPLAGPLRGTQVSDTGQVKEVNDGEETAVGESKGK</sequence>
<keyword evidence="2" id="KW-0472">Membrane</keyword>
<accession>A0AA40EP53</accession>
<keyword evidence="2" id="KW-1133">Transmembrane helix</keyword>
<feature type="transmembrane region" description="Helical" evidence="2">
    <location>
        <begin position="21"/>
        <end position="41"/>
    </location>
</feature>
<dbReference type="AlphaFoldDB" id="A0AA40EP53"/>
<feature type="transmembrane region" description="Helical" evidence="2">
    <location>
        <begin position="140"/>
        <end position="162"/>
    </location>
</feature>
<proteinExistence type="predicted"/>
<evidence type="ECO:0000313" key="3">
    <source>
        <dbReference type="EMBL" id="KAK0742928.1"/>
    </source>
</evidence>
<keyword evidence="4" id="KW-1185">Reference proteome</keyword>
<feature type="region of interest" description="Disordered" evidence="1">
    <location>
        <begin position="604"/>
        <end position="630"/>
    </location>
</feature>
<dbReference type="Proteomes" id="UP001172155">
    <property type="component" value="Unassembled WGS sequence"/>
</dbReference>